<sequence>MFFKLNVDISFVSFDCPIGIGFLLRDSKGLFIAAGTSVGYGGSSEEGECSGLLVGAQWAKQQLWKLILETDNKGEAYALQGHPSNLSWMSYITIHETISNFKFFDVIIVKHCNRSGNYAAHILSKHADKSNMVSTVYCVPPVLLRSQLADDILLCKLNSV</sequence>
<proteinExistence type="predicted"/>
<evidence type="ECO:0000313" key="3">
    <source>
        <dbReference type="Proteomes" id="UP000554482"/>
    </source>
</evidence>
<dbReference type="GO" id="GO:0004523">
    <property type="term" value="F:RNA-DNA hybrid ribonuclease activity"/>
    <property type="evidence" value="ECO:0007669"/>
    <property type="project" value="InterPro"/>
</dbReference>
<reference evidence="2 3" key="1">
    <citation type="submission" date="2020-06" db="EMBL/GenBank/DDBJ databases">
        <title>Transcriptomic and genomic resources for Thalictrum thalictroides and T. hernandezii: Facilitating candidate gene discovery in an emerging model plant lineage.</title>
        <authorList>
            <person name="Arias T."/>
            <person name="Riano-Pachon D.M."/>
            <person name="Di Stilio V.S."/>
        </authorList>
    </citation>
    <scope>NUCLEOTIDE SEQUENCE [LARGE SCALE GENOMIC DNA]</scope>
    <source>
        <strain evidence="3">cv. WT478/WT964</strain>
        <tissue evidence="2">Leaves</tissue>
    </source>
</reference>
<dbReference type="OrthoDB" id="1108735at2759"/>
<accession>A0A7J6V7Q2</accession>
<name>A0A7J6V7Q2_THATH</name>
<evidence type="ECO:0000313" key="2">
    <source>
        <dbReference type="EMBL" id="KAF5180621.1"/>
    </source>
</evidence>
<dbReference type="EMBL" id="JABWDY010037161">
    <property type="protein sequence ID" value="KAF5180621.1"/>
    <property type="molecule type" value="Genomic_DNA"/>
</dbReference>
<dbReference type="SUPFAM" id="SSF53098">
    <property type="entry name" value="Ribonuclease H-like"/>
    <property type="match status" value="1"/>
</dbReference>
<dbReference type="InterPro" id="IPR002156">
    <property type="entry name" value="RNaseH_domain"/>
</dbReference>
<dbReference type="Gene3D" id="3.30.420.10">
    <property type="entry name" value="Ribonuclease H-like superfamily/Ribonuclease H"/>
    <property type="match status" value="1"/>
</dbReference>
<dbReference type="CDD" id="cd06222">
    <property type="entry name" value="RNase_H_like"/>
    <property type="match status" value="1"/>
</dbReference>
<dbReference type="AlphaFoldDB" id="A0A7J6V7Q2"/>
<dbReference type="InterPro" id="IPR053151">
    <property type="entry name" value="RNase_H-like"/>
</dbReference>
<dbReference type="GO" id="GO:0003676">
    <property type="term" value="F:nucleic acid binding"/>
    <property type="evidence" value="ECO:0007669"/>
    <property type="project" value="InterPro"/>
</dbReference>
<dbReference type="InterPro" id="IPR036397">
    <property type="entry name" value="RNaseH_sf"/>
</dbReference>
<evidence type="ECO:0000259" key="1">
    <source>
        <dbReference type="Pfam" id="PF13456"/>
    </source>
</evidence>
<keyword evidence="3" id="KW-1185">Reference proteome</keyword>
<organism evidence="2 3">
    <name type="scientific">Thalictrum thalictroides</name>
    <name type="common">Rue-anemone</name>
    <name type="synonym">Anemone thalictroides</name>
    <dbReference type="NCBI Taxonomy" id="46969"/>
    <lineage>
        <taxon>Eukaryota</taxon>
        <taxon>Viridiplantae</taxon>
        <taxon>Streptophyta</taxon>
        <taxon>Embryophyta</taxon>
        <taxon>Tracheophyta</taxon>
        <taxon>Spermatophyta</taxon>
        <taxon>Magnoliopsida</taxon>
        <taxon>Ranunculales</taxon>
        <taxon>Ranunculaceae</taxon>
        <taxon>Thalictroideae</taxon>
        <taxon>Thalictrum</taxon>
    </lineage>
</organism>
<dbReference type="InterPro" id="IPR044730">
    <property type="entry name" value="RNase_H-like_dom_plant"/>
</dbReference>
<dbReference type="Pfam" id="PF13456">
    <property type="entry name" value="RVT_3"/>
    <property type="match status" value="1"/>
</dbReference>
<dbReference type="Proteomes" id="UP000554482">
    <property type="component" value="Unassembled WGS sequence"/>
</dbReference>
<gene>
    <name evidence="2" type="ORF">FRX31_029792</name>
</gene>
<comment type="caution">
    <text evidence="2">The sequence shown here is derived from an EMBL/GenBank/DDBJ whole genome shotgun (WGS) entry which is preliminary data.</text>
</comment>
<feature type="domain" description="RNase H type-1" evidence="1">
    <location>
        <begin position="19"/>
        <end position="127"/>
    </location>
</feature>
<dbReference type="PANTHER" id="PTHR47723">
    <property type="entry name" value="OS05G0353850 PROTEIN"/>
    <property type="match status" value="1"/>
</dbReference>
<dbReference type="PANTHER" id="PTHR47723:SF19">
    <property type="entry name" value="POLYNUCLEOTIDYL TRANSFERASE, RIBONUCLEASE H-LIKE SUPERFAMILY PROTEIN"/>
    <property type="match status" value="1"/>
</dbReference>
<protein>
    <recommendedName>
        <fullName evidence="1">RNase H type-1 domain-containing protein</fullName>
    </recommendedName>
</protein>
<dbReference type="InterPro" id="IPR012337">
    <property type="entry name" value="RNaseH-like_sf"/>
</dbReference>